<dbReference type="Proteomes" id="UP000477311">
    <property type="component" value="Unassembled WGS sequence"/>
</dbReference>
<sequence length="100" mass="11007">MTLVTVVCEALARQPLLELLHAMGIQGYTLFPVEGAGAKGDRPADIEEFGNIQVEVILPAEAAATLMERLSAEFLPRFAAIVYGTEVRVLRPEKFRPREP</sequence>
<dbReference type="EMBL" id="JAAKYA010000095">
    <property type="protein sequence ID" value="NGO40492.1"/>
    <property type="molecule type" value="Genomic_DNA"/>
</dbReference>
<accession>A0A6M1S0J2</accession>
<reference evidence="1 2" key="1">
    <citation type="submission" date="2020-02" db="EMBL/GenBank/DDBJ databases">
        <title>Draft genome sequence of Limisphaera ngatamarikiensis NGM72.4T, a thermophilic Verrucomicrobia grouped in subdivision 3.</title>
        <authorList>
            <person name="Carere C.R."/>
            <person name="Steen J."/>
            <person name="Hugenholtz P."/>
            <person name="Stott M.B."/>
        </authorList>
    </citation>
    <scope>NUCLEOTIDE SEQUENCE [LARGE SCALE GENOMIC DNA]</scope>
    <source>
        <strain evidence="1 2">NGM72.4</strain>
    </source>
</reference>
<dbReference type="InterPro" id="IPR002187">
    <property type="entry name" value="N-reg_PII"/>
</dbReference>
<dbReference type="GO" id="GO:0030234">
    <property type="term" value="F:enzyme regulator activity"/>
    <property type="evidence" value="ECO:0007669"/>
    <property type="project" value="InterPro"/>
</dbReference>
<evidence type="ECO:0000313" key="1">
    <source>
        <dbReference type="EMBL" id="NGO40492.1"/>
    </source>
</evidence>
<organism evidence="1 2">
    <name type="scientific">Limisphaera ngatamarikiensis</name>
    <dbReference type="NCBI Taxonomy" id="1324935"/>
    <lineage>
        <taxon>Bacteria</taxon>
        <taxon>Pseudomonadati</taxon>
        <taxon>Verrucomicrobiota</taxon>
        <taxon>Verrucomicrobiia</taxon>
        <taxon>Limisphaerales</taxon>
        <taxon>Limisphaeraceae</taxon>
        <taxon>Limisphaera</taxon>
    </lineage>
</organism>
<comment type="caution">
    <text evidence="1">The sequence shown here is derived from an EMBL/GenBank/DDBJ whole genome shotgun (WGS) entry which is preliminary data.</text>
</comment>
<dbReference type="AlphaFoldDB" id="A0A6M1S0J2"/>
<dbReference type="InterPro" id="IPR011322">
    <property type="entry name" value="N-reg_PII-like_a/b"/>
</dbReference>
<dbReference type="GO" id="GO:0006808">
    <property type="term" value="P:regulation of nitrogen utilization"/>
    <property type="evidence" value="ECO:0007669"/>
    <property type="project" value="InterPro"/>
</dbReference>
<evidence type="ECO:0000313" key="2">
    <source>
        <dbReference type="Proteomes" id="UP000477311"/>
    </source>
</evidence>
<dbReference type="Gene3D" id="3.30.70.120">
    <property type="match status" value="1"/>
</dbReference>
<name>A0A6M1S0J2_9BACT</name>
<dbReference type="Pfam" id="PF00543">
    <property type="entry name" value="P-II"/>
    <property type="match status" value="1"/>
</dbReference>
<dbReference type="InterPro" id="IPR015867">
    <property type="entry name" value="N-reg_PII/ATP_PRibTrfase_C"/>
</dbReference>
<keyword evidence="2" id="KW-1185">Reference proteome</keyword>
<dbReference type="SUPFAM" id="SSF54913">
    <property type="entry name" value="GlnB-like"/>
    <property type="match status" value="1"/>
</dbReference>
<gene>
    <name evidence="1" type="ORF">G4L39_13975</name>
</gene>
<protein>
    <submittedName>
        <fullName evidence="1">Transcriptional regulator</fullName>
    </submittedName>
</protein>
<proteinExistence type="predicted"/>